<reference evidence="3" key="2">
    <citation type="submission" date="2023-04" db="EMBL/GenBank/DDBJ databases">
        <authorList>
            <person name="Bruccoleri R.E."/>
            <person name="Oakeley E.J."/>
            <person name="Faust A.-M."/>
            <person name="Dessus-Babus S."/>
            <person name="Altorfer M."/>
            <person name="Burckhardt D."/>
            <person name="Oertli M."/>
            <person name="Naumann U."/>
            <person name="Petersen F."/>
            <person name="Wong J."/>
        </authorList>
    </citation>
    <scope>NUCLEOTIDE SEQUENCE</scope>
    <source>
        <strain evidence="3">GSM-AAB239-AS_SAM_17_03QT</strain>
        <tissue evidence="3">Leaf</tissue>
    </source>
</reference>
<dbReference type="AlphaFoldDB" id="A0AAX6HI76"/>
<reference evidence="3" key="1">
    <citation type="journal article" date="2023" name="GigaByte">
        <title>Genome assembly of the bearded iris, Iris pallida Lam.</title>
        <authorList>
            <person name="Bruccoleri R.E."/>
            <person name="Oakeley E.J."/>
            <person name="Faust A.M.E."/>
            <person name="Altorfer M."/>
            <person name="Dessus-Babus S."/>
            <person name="Burckhardt D."/>
            <person name="Oertli M."/>
            <person name="Naumann U."/>
            <person name="Petersen F."/>
            <person name="Wong J."/>
        </authorList>
    </citation>
    <scope>NUCLEOTIDE SEQUENCE</scope>
    <source>
        <strain evidence="3">GSM-AAB239-AS_SAM_17_03QT</strain>
    </source>
</reference>
<organism evidence="3 4">
    <name type="scientific">Iris pallida</name>
    <name type="common">Sweet iris</name>
    <dbReference type="NCBI Taxonomy" id="29817"/>
    <lineage>
        <taxon>Eukaryota</taxon>
        <taxon>Viridiplantae</taxon>
        <taxon>Streptophyta</taxon>
        <taxon>Embryophyta</taxon>
        <taxon>Tracheophyta</taxon>
        <taxon>Spermatophyta</taxon>
        <taxon>Magnoliopsida</taxon>
        <taxon>Liliopsida</taxon>
        <taxon>Asparagales</taxon>
        <taxon>Iridaceae</taxon>
        <taxon>Iridoideae</taxon>
        <taxon>Irideae</taxon>
        <taxon>Iris</taxon>
    </lineage>
</organism>
<sequence length="137" mass="14903">MGLLDQLWDDTLAGPTPETGLGKLRKRPTFWTRSGRNGGERPATATAAAAAEEEEEEEPRVTRRPEGGTPLISPAGSTPPVSPFSAESSFRGDQVGEEGRNGTGSGGNPHQTRTTRDQQGWWEWDPELLLLMRCELC</sequence>
<keyword evidence="4" id="KW-1185">Reference proteome</keyword>
<evidence type="ECO:0000256" key="2">
    <source>
        <dbReference type="SAM" id="MobiDB-lite"/>
    </source>
</evidence>
<gene>
    <name evidence="3" type="ORF">M6B38_311430</name>
</gene>
<proteinExistence type="inferred from homology"/>
<evidence type="ECO:0008006" key="5">
    <source>
        <dbReference type="Google" id="ProtNLM"/>
    </source>
</evidence>
<dbReference type="PANTHER" id="PTHR33565:SF1">
    <property type="entry name" value="DORMANCY-ASSOCIATED PROTEIN HOMOLOG 3"/>
    <property type="match status" value="1"/>
</dbReference>
<dbReference type="InterPro" id="IPR008406">
    <property type="entry name" value="DRM/ARP"/>
</dbReference>
<dbReference type="Pfam" id="PF05564">
    <property type="entry name" value="Auxin_repressed"/>
    <property type="match status" value="1"/>
</dbReference>
<evidence type="ECO:0000313" key="4">
    <source>
        <dbReference type="Proteomes" id="UP001140949"/>
    </source>
</evidence>
<feature type="region of interest" description="Disordered" evidence="2">
    <location>
        <begin position="1"/>
        <end position="120"/>
    </location>
</feature>
<comment type="caution">
    <text evidence="3">The sequence shown here is derived from an EMBL/GenBank/DDBJ whole genome shotgun (WGS) entry which is preliminary data.</text>
</comment>
<comment type="similarity">
    <text evidence="1">Belongs to the DRM1/ARP family.</text>
</comment>
<evidence type="ECO:0000313" key="3">
    <source>
        <dbReference type="EMBL" id="KAJ6840224.1"/>
    </source>
</evidence>
<feature type="compositionally biased region" description="Low complexity" evidence="2">
    <location>
        <begin position="40"/>
        <end position="50"/>
    </location>
</feature>
<dbReference type="EMBL" id="JANAVB010009592">
    <property type="protein sequence ID" value="KAJ6840224.1"/>
    <property type="molecule type" value="Genomic_DNA"/>
</dbReference>
<evidence type="ECO:0000256" key="1">
    <source>
        <dbReference type="ARBA" id="ARBA00010502"/>
    </source>
</evidence>
<dbReference type="PANTHER" id="PTHR33565">
    <property type="entry name" value="DORMANCY-ASSOCIATED PROTEIN 1"/>
    <property type="match status" value="1"/>
</dbReference>
<accession>A0AAX6HI76</accession>
<dbReference type="Proteomes" id="UP001140949">
    <property type="component" value="Unassembled WGS sequence"/>
</dbReference>
<protein>
    <recommendedName>
        <fullName evidence="5">Dormancy-associated protein homolog 3</fullName>
    </recommendedName>
</protein>
<name>A0AAX6HI76_IRIPA</name>